<dbReference type="SUPFAM" id="SSF51735">
    <property type="entry name" value="NAD(P)-binding Rossmann-fold domains"/>
    <property type="match status" value="1"/>
</dbReference>
<evidence type="ECO:0000259" key="3">
    <source>
        <dbReference type="SMART" id="SM00822"/>
    </source>
</evidence>
<dbReference type="GO" id="GO:0016616">
    <property type="term" value="F:oxidoreductase activity, acting on the CH-OH group of donors, NAD or NADP as acceptor"/>
    <property type="evidence" value="ECO:0007669"/>
    <property type="project" value="UniProtKB-ARBA"/>
</dbReference>
<comment type="caution">
    <text evidence="4">The sequence shown here is derived from an EMBL/GenBank/DDBJ whole genome shotgun (WGS) entry which is preliminary data.</text>
</comment>
<name>A0A3E3IZF9_9FIRM</name>
<dbReference type="Pfam" id="PF13561">
    <property type="entry name" value="adh_short_C2"/>
    <property type="match status" value="1"/>
</dbReference>
<evidence type="ECO:0000313" key="4">
    <source>
        <dbReference type="EMBL" id="RGE72403.1"/>
    </source>
</evidence>
<dbReference type="PANTHER" id="PTHR42760:SF115">
    <property type="entry name" value="3-OXOACYL-[ACYL-CARRIER-PROTEIN] REDUCTASE FABG"/>
    <property type="match status" value="1"/>
</dbReference>
<evidence type="ECO:0000256" key="2">
    <source>
        <dbReference type="ARBA" id="ARBA00023002"/>
    </source>
</evidence>
<dbReference type="Pfam" id="PF00106">
    <property type="entry name" value="adh_short"/>
    <property type="match status" value="1"/>
</dbReference>
<dbReference type="PANTHER" id="PTHR42760">
    <property type="entry name" value="SHORT-CHAIN DEHYDROGENASES/REDUCTASES FAMILY MEMBER"/>
    <property type="match status" value="1"/>
</dbReference>
<organism evidence="4 5">
    <name type="scientific">Eisenbergiella massiliensis</name>
    <dbReference type="NCBI Taxonomy" id="1720294"/>
    <lineage>
        <taxon>Bacteria</taxon>
        <taxon>Bacillati</taxon>
        <taxon>Bacillota</taxon>
        <taxon>Clostridia</taxon>
        <taxon>Lachnospirales</taxon>
        <taxon>Lachnospiraceae</taxon>
        <taxon>Eisenbergiella</taxon>
    </lineage>
</organism>
<accession>A0A3E3IZF9</accession>
<keyword evidence="2" id="KW-0560">Oxidoreductase</keyword>
<comment type="similarity">
    <text evidence="1">Belongs to the short-chain dehydrogenases/reductases (SDR) family.</text>
</comment>
<reference evidence="4 5" key="1">
    <citation type="submission" date="2018-08" db="EMBL/GenBank/DDBJ databases">
        <title>A genome reference for cultivated species of the human gut microbiota.</title>
        <authorList>
            <person name="Zou Y."/>
            <person name="Xue W."/>
            <person name="Luo G."/>
        </authorList>
    </citation>
    <scope>NUCLEOTIDE SEQUENCE [LARGE SCALE GENOMIC DNA]</scope>
    <source>
        <strain evidence="4 5">AF26-4BH</strain>
    </source>
</reference>
<feature type="domain" description="Ketoreductase" evidence="3">
    <location>
        <begin position="3"/>
        <end position="186"/>
    </location>
</feature>
<proteinExistence type="inferred from homology"/>
<dbReference type="Proteomes" id="UP000261166">
    <property type="component" value="Unassembled WGS sequence"/>
</dbReference>
<dbReference type="InterPro" id="IPR057326">
    <property type="entry name" value="KR_dom"/>
</dbReference>
<dbReference type="AlphaFoldDB" id="A0A3E3IZF9"/>
<dbReference type="EMBL" id="QVLU01000006">
    <property type="protein sequence ID" value="RGE72403.1"/>
    <property type="molecule type" value="Genomic_DNA"/>
</dbReference>
<dbReference type="OrthoDB" id="9803333at2"/>
<dbReference type="PRINTS" id="PR00081">
    <property type="entry name" value="GDHRDH"/>
</dbReference>
<evidence type="ECO:0000256" key="1">
    <source>
        <dbReference type="ARBA" id="ARBA00006484"/>
    </source>
</evidence>
<dbReference type="Gene3D" id="3.40.50.720">
    <property type="entry name" value="NAD(P)-binding Rossmann-like Domain"/>
    <property type="match status" value="1"/>
</dbReference>
<dbReference type="InterPro" id="IPR036291">
    <property type="entry name" value="NAD(P)-bd_dom_sf"/>
</dbReference>
<dbReference type="RefSeq" id="WP_025487537.1">
    <property type="nucleotide sequence ID" value="NZ_CALBAU010000057.1"/>
</dbReference>
<dbReference type="InterPro" id="IPR002347">
    <property type="entry name" value="SDR_fam"/>
</dbReference>
<sequence length="278" mass="29504">MGNVCVITGGGSGMGLEAAKILGKNSKIILVGRTVSKLDKALAELKTLGIDAQSFPCDAGDRESVKKLADYAAEQGTVKTVIHAAGISPHMADGEKIFAINAVGTINIDEEFAEIMGEGSCILNVSSMSAYMLPEANIPRQLYQLSLQSTKAFLAAANQMLSAVPEESRTGMAYTISKNFVVWFTSRMAVRYGKKGIRIVSISPGTFKTPMGEIEGEQAASFALRGAMGRLGEPEEIAKMMAFMVSDECSYLCGVDILYDGGSVAAMKAMQEDKAQQG</sequence>
<dbReference type="SMART" id="SM00822">
    <property type="entry name" value="PKS_KR"/>
    <property type="match status" value="1"/>
</dbReference>
<evidence type="ECO:0000313" key="5">
    <source>
        <dbReference type="Proteomes" id="UP000261166"/>
    </source>
</evidence>
<dbReference type="CDD" id="cd05233">
    <property type="entry name" value="SDR_c"/>
    <property type="match status" value="1"/>
</dbReference>
<gene>
    <name evidence="4" type="ORF">DWY69_08610</name>
</gene>
<protein>
    <submittedName>
        <fullName evidence="4">SDR family oxidoreductase</fullName>
    </submittedName>
</protein>